<sequence length="150" mass="17135">MTLEKEFNITKQETIRLHDLKIIADFKYGKKSHLLCPADRIAIGQVEDSFFAIKYSYTGFFVDKCAAAGGSFRSEKFKEGEVFTIDVTTNLNHETEKGFKLIHFVYQEDYSPPLIHVSLFCLVLVILVLITSFFAWVSSRKKATKRSPSP</sequence>
<evidence type="ECO:0000313" key="3">
    <source>
        <dbReference type="Proteomes" id="UP000664417"/>
    </source>
</evidence>
<gene>
    <name evidence="2" type="ORF">J3U88_26140</name>
</gene>
<reference evidence="2" key="1">
    <citation type="submission" date="2021-03" db="EMBL/GenBank/DDBJ databases">
        <authorList>
            <person name="Wang G."/>
        </authorList>
    </citation>
    <scope>NUCLEOTIDE SEQUENCE</scope>
    <source>
        <strain evidence="2">KCTC 12899</strain>
    </source>
</reference>
<keyword evidence="1" id="KW-1133">Transmembrane helix</keyword>
<dbReference type="Proteomes" id="UP000664417">
    <property type="component" value="Unassembled WGS sequence"/>
</dbReference>
<protein>
    <submittedName>
        <fullName evidence="2">Uncharacterized protein</fullName>
    </submittedName>
</protein>
<comment type="caution">
    <text evidence="2">The sequence shown here is derived from an EMBL/GenBank/DDBJ whole genome shotgun (WGS) entry which is preliminary data.</text>
</comment>
<proteinExistence type="predicted"/>
<feature type="transmembrane region" description="Helical" evidence="1">
    <location>
        <begin position="114"/>
        <end position="137"/>
    </location>
</feature>
<organism evidence="2 3">
    <name type="scientific">Acanthopleuribacter pedis</name>
    <dbReference type="NCBI Taxonomy" id="442870"/>
    <lineage>
        <taxon>Bacteria</taxon>
        <taxon>Pseudomonadati</taxon>
        <taxon>Acidobacteriota</taxon>
        <taxon>Holophagae</taxon>
        <taxon>Acanthopleuribacterales</taxon>
        <taxon>Acanthopleuribacteraceae</taxon>
        <taxon>Acanthopleuribacter</taxon>
    </lineage>
</organism>
<dbReference type="AlphaFoldDB" id="A0A8J7U6J4"/>
<keyword evidence="3" id="KW-1185">Reference proteome</keyword>
<evidence type="ECO:0000313" key="2">
    <source>
        <dbReference type="EMBL" id="MBO1321989.1"/>
    </source>
</evidence>
<keyword evidence="1" id="KW-0812">Transmembrane</keyword>
<accession>A0A8J7U6J4</accession>
<name>A0A8J7U6J4_9BACT</name>
<dbReference type="RefSeq" id="WP_207861960.1">
    <property type="nucleotide sequence ID" value="NZ_JAFREP010000029.1"/>
</dbReference>
<evidence type="ECO:0000256" key="1">
    <source>
        <dbReference type="SAM" id="Phobius"/>
    </source>
</evidence>
<dbReference type="EMBL" id="JAFREP010000029">
    <property type="protein sequence ID" value="MBO1321989.1"/>
    <property type="molecule type" value="Genomic_DNA"/>
</dbReference>
<keyword evidence="1" id="KW-0472">Membrane</keyword>